<gene>
    <name evidence="2" type="ORF">GYN08_12325</name>
</gene>
<keyword evidence="2" id="KW-0808">Transferase</keyword>
<dbReference type="PANTHER" id="PTHR43861">
    <property type="entry name" value="TRANS-ACONITATE 2-METHYLTRANSFERASE-RELATED"/>
    <property type="match status" value="1"/>
</dbReference>
<dbReference type="Proteomes" id="UP000800303">
    <property type="component" value="Unassembled WGS sequence"/>
</dbReference>
<comment type="caution">
    <text evidence="2">The sequence shown here is derived from an EMBL/GenBank/DDBJ whole genome shotgun (WGS) entry which is preliminary data.</text>
</comment>
<sequence length="657" mass="75874">MKILIFKGPGIIAPHIIQDYADAFQEKGYEIGILDLTQKFDLKDVVNFAPDLVIGYGYVGVFRTGDNHFLLRELNIPVVCLHYDNPFFGLNTAYEEEFMRYPEYYFHFIWDQTYLEAFQAKKIENCHKIMLATNPSRFTPLLGEVPTKGRISFVGSIYEEAKKDEDTIEELFIQFILAQKLKNIEIPVMNLCYKAFELPEFEPIALLFKNHPEVFWKQIYYSIHQVGSKEYRKYMIGSLEGIDVHVYGNGWKSGNDIVAHPSVPYAELSSLYQSYEINLNISSLQLETSVNNRIFDGFASKAFVLSDYKKDMELVFPDLWKYISFTNLEDLVSKADYFLTHPKEKKELIDVLYEIVLNKHTYAHRVEEIMEVILDKQGTSQRNDSAPIANLKKYDELTEQCPLCQALGFTLLHSIEGHDHFVTNLHRCSNCAAVFMNPRPTEEYLEWFYNEVYYSEAHRKKMGWSTDLSEVSAGALRNYEVRMDLVESFTNQTKFPRGRLLDIGCSTGNFLLEARSRYWDVQGIEVSDKAAEKGRANYDLDILSGVLNNRTFEDSSFDAVTAWDVLEHIAEPHEFMENINRILKPGGLLALNTPNVSSTASYHSSYQWRHLDPPLHVILYDHISLRILLKMYGLEILKISSGSEYLGQLQVVARKPE</sequence>
<dbReference type="RefSeq" id="WP_166274621.1">
    <property type="nucleotide sequence ID" value="NZ_JAAFGS010000004.1"/>
</dbReference>
<dbReference type="GO" id="GO:0032259">
    <property type="term" value="P:methylation"/>
    <property type="evidence" value="ECO:0007669"/>
    <property type="project" value="UniProtKB-KW"/>
</dbReference>
<dbReference type="GO" id="GO:0008168">
    <property type="term" value="F:methyltransferase activity"/>
    <property type="evidence" value="ECO:0007669"/>
    <property type="project" value="UniProtKB-KW"/>
</dbReference>
<dbReference type="Pfam" id="PF13489">
    <property type="entry name" value="Methyltransf_23"/>
    <property type="match status" value="1"/>
</dbReference>
<dbReference type="CDD" id="cd02440">
    <property type="entry name" value="AdoMet_MTases"/>
    <property type="match status" value="1"/>
</dbReference>
<protein>
    <submittedName>
        <fullName evidence="2">Methyltransferase domain-containing protein</fullName>
    </submittedName>
</protein>
<reference evidence="2 3" key="1">
    <citation type="submission" date="2020-01" db="EMBL/GenBank/DDBJ databases">
        <title>Polyphasic characterisation and genomic insights into a novel alkali tolerant bacterium VR-M41.</title>
        <authorList>
            <person name="Vemuluri V.R."/>
        </authorList>
    </citation>
    <scope>NUCLEOTIDE SEQUENCE [LARGE SCALE GENOMIC DNA]</scope>
    <source>
        <strain evidence="2 3">VR-M41</strain>
    </source>
</reference>
<dbReference type="InterPro" id="IPR029063">
    <property type="entry name" value="SAM-dependent_MTases_sf"/>
</dbReference>
<dbReference type="InterPro" id="IPR055259">
    <property type="entry name" value="YkvP/CgeB_Glyco_trans-like"/>
</dbReference>
<dbReference type="EMBL" id="JAAFGS010000004">
    <property type="protein sequence ID" value="NGZ76105.1"/>
    <property type="molecule type" value="Genomic_DNA"/>
</dbReference>
<keyword evidence="2" id="KW-0489">Methyltransferase</keyword>
<dbReference type="Gene3D" id="3.40.50.150">
    <property type="entry name" value="Vaccinia Virus protein VP39"/>
    <property type="match status" value="1"/>
</dbReference>
<dbReference type="SUPFAM" id="SSF53335">
    <property type="entry name" value="S-adenosyl-L-methionine-dependent methyltransferases"/>
    <property type="match status" value="1"/>
</dbReference>
<accession>A0ABX0F6U5</accession>
<proteinExistence type="predicted"/>
<feature type="domain" description="Spore protein YkvP/CgeB glycosyl transferase-like" evidence="1">
    <location>
        <begin position="236"/>
        <end position="371"/>
    </location>
</feature>
<dbReference type="PANTHER" id="PTHR43861:SF6">
    <property type="entry name" value="METHYLTRANSFERASE TYPE 11"/>
    <property type="match status" value="1"/>
</dbReference>
<name>A0ABX0F6U5_9BACL</name>
<evidence type="ECO:0000313" key="3">
    <source>
        <dbReference type="Proteomes" id="UP000800303"/>
    </source>
</evidence>
<evidence type="ECO:0000313" key="2">
    <source>
        <dbReference type="EMBL" id="NGZ76105.1"/>
    </source>
</evidence>
<keyword evidence="3" id="KW-1185">Reference proteome</keyword>
<dbReference type="Pfam" id="PF13524">
    <property type="entry name" value="Glyco_trans_1_2"/>
    <property type="match status" value="1"/>
</dbReference>
<organism evidence="2 3">
    <name type="scientific">Saccharibacillus alkalitolerans</name>
    <dbReference type="NCBI Taxonomy" id="2705290"/>
    <lineage>
        <taxon>Bacteria</taxon>
        <taxon>Bacillati</taxon>
        <taxon>Bacillota</taxon>
        <taxon>Bacilli</taxon>
        <taxon>Bacillales</taxon>
        <taxon>Paenibacillaceae</taxon>
        <taxon>Saccharibacillus</taxon>
    </lineage>
</organism>
<evidence type="ECO:0000259" key="1">
    <source>
        <dbReference type="Pfam" id="PF13524"/>
    </source>
</evidence>